<accession>A0A1G9YCH3</accession>
<evidence type="ECO:0000313" key="3">
    <source>
        <dbReference type="Proteomes" id="UP000199334"/>
    </source>
</evidence>
<keyword evidence="1" id="KW-0812">Transmembrane</keyword>
<name>A0A1G9YCH3_9BACI</name>
<dbReference type="Proteomes" id="UP000199334">
    <property type="component" value="Unassembled WGS sequence"/>
</dbReference>
<keyword evidence="3" id="KW-1185">Reference proteome</keyword>
<dbReference type="STRING" id="237069.SAMN05216498_1322"/>
<evidence type="ECO:0000313" key="2">
    <source>
        <dbReference type="EMBL" id="SDN06356.1"/>
    </source>
</evidence>
<sequence length="118" mass="13773">MEKFLRIERIMSHVLLAIIILGFLPFALERTFFSEAQLQHLGGHFYPWWMVAVNFVFLYFLLVSAFLIIREVIVQTIKGIYGLRENKETQKGFTINGYKTSSIGKMSNVTTFMCREQV</sequence>
<reference evidence="2 3" key="1">
    <citation type="submission" date="2016-10" db="EMBL/GenBank/DDBJ databases">
        <authorList>
            <person name="de Groot N.N."/>
        </authorList>
    </citation>
    <scope>NUCLEOTIDE SEQUENCE [LARGE SCALE GENOMIC DNA]</scope>
    <source>
        <strain evidence="2 3">CGMCC 1.3442</strain>
    </source>
</reference>
<evidence type="ECO:0000256" key="1">
    <source>
        <dbReference type="SAM" id="Phobius"/>
    </source>
</evidence>
<dbReference type="EMBL" id="FNIG01000002">
    <property type="protein sequence ID" value="SDN06356.1"/>
    <property type="molecule type" value="Genomic_DNA"/>
</dbReference>
<keyword evidence="1" id="KW-0472">Membrane</keyword>
<feature type="transmembrane region" description="Helical" evidence="1">
    <location>
        <begin position="12"/>
        <end position="28"/>
    </location>
</feature>
<organism evidence="2 3">
    <name type="scientific">Tenuibacillus multivorans</name>
    <dbReference type="NCBI Taxonomy" id="237069"/>
    <lineage>
        <taxon>Bacteria</taxon>
        <taxon>Bacillati</taxon>
        <taxon>Bacillota</taxon>
        <taxon>Bacilli</taxon>
        <taxon>Bacillales</taxon>
        <taxon>Bacillaceae</taxon>
        <taxon>Tenuibacillus</taxon>
    </lineage>
</organism>
<keyword evidence="1" id="KW-1133">Transmembrane helix</keyword>
<proteinExistence type="predicted"/>
<dbReference type="RefSeq" id="WP_093855810.1">
    <property type="nucleotide sequence ID" value="NZ_BJVZ01000001.1"/>
</dbReference>
<gene>
    <name evidence="2" type="ORF">SAMN05216498_1322</name>
</gene>
<feature type="transmembrane region" description="Helical" evidence="1">
    <location>
        <begin position="48"/>
        <end position="69"/>
    </location>
</feature>
<protein>
    <submittedName>
        <fullName evidence="2">Uncharacterized protein</fullName>
    </submittedName>
</protein>
<dbReference type="AlphaFoldDB" id="A0A1G9YCH3"/>